<reference evidence="2" key="1">
    <citation type="submission" date="2023-11" db="EMBL/GenBank/DDBJ databases">
        <title>Genome assemblies of two species of porcelain crab, Petrolisthes cinctipes and Petrolisthes manimaculis (Anomura: Porcellanidae).</title>
        <authorList>
            <person name="Angst P."/>
        </authorList>
    </citation>
    <scope>NUCLEOTIDE SEQUENCE</scope>
    <source>
        <strain evidence="2">PB745_02</strain>
        <tissue evidence="2">Gill</tissue>
    </source>
</reference>
<accession>A0AAE1NLD3</accession>
<feature type="region of interest" description="Disordered" evidence="1">
    <location>
        <begin position="1"/>
        <end position="27"/>
    </location>
</feature>
<sequence length="267" mass="28273">MLGSGRVRRDITTTTTTTTTDTQHHVPPPAEEVADMLIDTMEANLSGCHKVILFNQHNNNNNNNNTTTTFDFGDVVEALVERVGGGGGDAVVVWDLDTLLTTPTPSHPLLNFVHPMSYAPTDGGGGSGSQDRGVGGGGSSQGGGVGGGSGGSGDFCVAFVVLAGLEKVGTASVALQRGKWYRGATRLLLGYIGSAPDNFMALIATHPLLGHVKGVHLYPDTFKGHTFSIVTLEYAPFTCYDMMGDGEMWVKIMPEKMWVKVTETQQQ</sequence>
<keyword evidence="3" id="KW-1185">Reference proteome</keyword>
<proteinExistence type="predicted"/>
<organism evidence="2 3">
    <name type="scientific">Petrolisthes manimaculis</name>
    <dbReference type="NCBI Taxonomy" id="1843537"/>
    <lineage>
        <taxon>Eukaryota</taxon>
        <taxon>Metazoa</taxon>
        <taxon>Ecdysozoa</taxon>
        <taxon>Arthropoda</taxon>
        <taxon>Crustacea</taxon>
        <taxon>Multicrustacea</taxon>
        <taxon>Malacostraca</taxon>
        <taxon>Eumalacostraca</taxon>
        <taxon>Eucarida</taxon>
        <taxon>Decapoda</taxon>
        <taxon>Pleocyemata</taxon>
        <taxon>Anomura</taxon>
        <taxon>Galatheoidea</taxon>
        <taxon>Porcellanidae</taxon>
        <taxon>Petrolisthes</taxon>
    </lineage>
</organism>
<protein>
    <submittedName>
        <fullName evidence="2">Uncharacterized protein</fullName>
    </submittedName>
</protein>
<gene>
    <name evidence="2" type="ORF">Pmani_035126</name>
</gene>
<feature type="compositionally biased region" description="Low complexity" evidence="1">
    <location>
        <begin position="12"/>
        <end position="21"/>
    </location>
</feature>
<evidence type="ECO:0000313" key="2">
    <source>
        <dbReference type="EMBL" id="KAK4292078.1"/>
    </source>
</evidence>
<evidence type="ECO:0000256" key="1">
    <source>
        <dbReference type="SAM" id="MobiDB-lite"/>
    </source>
</evidence>
<dbReference type="Proteomes" id="UP001292094">
    <property type="component" value="Unassembled WGS sequence"/>
</dbReference>
<name>A0AAE1NLD3_9EUCA</name>
<feature type="compositionally biased region" description="Gly residues" evidence="1">
    <location>
        <begin position="122"/>
        <end position="146"/>
    </location>
</feature>
<dbReference type="AlphaFoldDB" id="A0AAE1NLD3"/>
<feature type="region of interest" description="Disordered" evidence="1">
    <location>
        <begin position="121"/>
        <end position="146"/>
    </location>
</feature>
<dbReference type="EMBL" id="JAWZYT010004946">
    <property type="protein sequence ID" value="KAK4292078.1"/>
    <property type="molecule type" value="Genomic_DNA"/>
</dbReference>
<comment type="caution">
    <text evidence="2">The sequence shown here is derived from an EMBL/GenBank/DDBJ whole genome shotgun (WGS) entry which is preliminary data.</text>
</comment>
<evidence type="ECO:0000313" key="3">
    <source>
        <dbReference type="Proteomes" id="UP001292094"/>
    </source>
</evidence>